<dbReference type="EMBL" id="CH476734">
    <property type="protein sequence ID" value="EIE79521.1"/>
    <property type="molecule type" value="Genomic_DNA"/>
</dbReference>
<keyword evidence="2" id="KW-1185">Reference proteome</keyword>
<organism evidence="1 2">
    <name type="scientific">Rhizopus delemar (strain RA 99-880 / ATCC MYA-4621 / FGSC 9543 / NRRL 43880)</name>
    <name type="common">Mucormycosis agent</name>
    <name type="synonym">Rhizopus arrhizus var. delemar</name>
    <dbReference type="NCBI Taxonomy" id="246409"/>
    <lineage>
        <taxon>Eukaryota</taxon>
        <taxon>Fungi</taxon>
        <taxon>Fungi incertae sedis</taxon>
        <taxon>Mucoromycota</taxon>
        <taxon>Mucoromycotina</taxon>
        <taxon>Mucoromycetes</taxon>
        <taxon>Mucorales</taxon>
        <taxon>Mucorineae</taxon>
        <taxon>Rhizopodaceae</taxon>
        <taxon>Rhizopus</taxon>
    </lineage>
</organism>
<protein>
    <submittedName>
        <fullName evidence="1">Uncharacterized protein</fullName>
    </submittedName>
</protein>
<evidence type="ECO:0000313" key="2">
    <source>
        <dbReference type="Proteomes" id="UP000009138"/>
    </source>
</evidence>
<gene>
    <name evidence="1" type="ORF">RO3G_04226</name>
</gene>
<evidence type="ECO:0000313" key="1">
    <source>
        <dbReference type="EMBL" id="EIE79521.1"/>
    </source>
</evidence>
<name>I1BTJ1_RHIO9</name>
<dbReference type="AlphaFoldDB" id="I1BTJ1"/>
<dbReference type="RefSeq" id="XP_067514917.1">
    <property type="nucleotide sequence ID" value="XM_067658816.1"/>
</dbReference>
<dbReference type="VEuPathDB" id="FungiDB:RO3G_04226"/>
<dbReference type="GeneID" id="93611197"/>
<reference evidence="1 2" key="1">
    <citation type="journal article" date="2009" name="PLoS Genet.">
        <title>Genomic analysis of the basal lineage fungus Rhizopus oryzae reveals a whole-genome duplication.</title>
        <authorList>
            <person name="Ma L.-J."/>
            <person name="Ibrahim A.S."/>
            <person name="Skory C."/>
            <person name="Grabherr M.G."/>
            <person name="Burger G."/>
            <person name="Butler M."/>
            <person name="Elias M."/>
            <person name="Idnurm A."/>
            <person name="Lang B.F."/>
            <person name="Sone T."/>
            <person name="Abe A."/>
            <person name="Calvo S.E."/>
            <person name="Corrochano L.M."/>
            <person name="Engels R."/>
            <person name="Fu J."/>
            <person name="Hansberg W."/>
            <person name="Kim J.-M."/>
            <person name="Kodira C.D."/>
            <person name="Koehrsen M.J."/>
            <person name="Liu B."/>
            <person name="Miranda-Saavedra D."/>
            <person name="O'Leary S."/>
            <person name="Ortiz-Castellanos L."/>
            <person name="Poulter R."/>
            <person name="Rodriguez-Romero J."/>
            <person name="Ruiz-Herrera J."/>
            <person name="Shen Y.-Q."/>
            <person name="Zeng Q."/>
            <person name="Galagan J."/>
            <person name="Birren B.W."/>
            <person name="Cuomo C.A."/>
            <person name="Wickes B.L."/>
        </authorList>
    </citation>
    <scope>NUCLEOTIDE SEQUENCE [LARGE SCALE GENOMIC DNA]</scope>
    <source>
        <strain evidence="2">RA 99-880 / ATCC MYA-4621 / FGSC 9543 / NRRL 43880</strain>
    </source>
</reference>
<dbReference type="InParanoid" id="I1BTJ1"/>
<sequence length="74" mass="8252">MGIKGDSRPKYVFVRWLDHELCSSDVGMKKQINCLILKLVEAGLLNPVHYRHFPNTILNGNIGNSSISPLDLSS</sequence>
<dbReference type="Proteomes" id="UP000009138">
    <property type="component" value="Unassembled WGS sequence"/>
</dbReference>
<proteinExistence type="predicted"/>
<accession>I1BTJ1</accession>